<evidence type="ECO:0000313" key="12">
    <source>
        <dbReference type="EMBL" id="CRL62911.1"/>
    </source>
</evidence>
<dbReference type="SUPFAM" id="SSF141729">
    <property type="entry name" value="FimD N-terminal domain-like"/>
    <property type="match status" value="1"/>
</dbReference>
<dbReference type="Gene3D" id="2.60.40.2610">
    <property type="entry name" value="Outer membrane usher protein FimD, plug domain"/>
    <property type="match status" value="1"/>
</dbReference>
<dbReference type="InterPro" id="IPR000015">
    <property type="entry name" value="Fimb_usher"/>
</dbReference>
<dbReference type="PANTHER" id="PTHR30451:SF21">
    <property type="entry name" value="FIMBRIAL USHER DOMAIN-CONTAINING PROTEIN YDET-RELATED"/>
    <property type="match status" value="1"/>
</dbReference>
<dbReference type="GO" id="GO:0015473">
    <property type="term" value="F:fimbrial usher porin activity"/>
    <property type="evidence" value="ECO:0007669"/>
    <property type="project" value="InterPro"/>
</dbReference>
<dbReference type="GO" id="GO:0009297">
    <property type="term" value="P:pilus assembly"/>
    <property type="evidence" value="ECO:0007669"/>
    <property type="project" value="InterPro"/>
</dbReference>
<comment type="similarity">
    <text evidence="2">Belongs to the fimbrial export usher family.</text>
</comment>
<dbReference type="RefSeq" id="WP_072064079.1">
    <property type="nucleotide sequence ID" value="NZ_CVRY01000004.1"/>
</dbReference>
<dbReference type="InterPro" id="IPR042186">
    <property type="entry name" value="FimD_plug_dom"/>
</dbReference>
<dbReference type="Gene3D" id="3.10.20.410">
    <property type="match status" value="1"/>
</dbReference>
<evidence type="ECO:0000256" key="9">
    <source>
        <dbReference type="ARBA" id="ARBA00023237"/>
    </source>
</evidence>
<evidence type="ECO:0000256" key="6">
    <source>
        <dbReference type="ARBA" id="ARBA00022692"/>
    </source>
</evidence>
<evidence type="ECO:0000259" key="10">
    <source>
        <dbReference type="Pfam" id="PF13953"/>
    </source>
</evidence>
<sequence>MLKSKTIIFNLYFVLGSFYSSISYADSFFNPNLISSIDSEVADLSRFDKGEGQPEGIYSVEIYVNNEYIETKSIPFYENNKSSDGTGLLPCLNNKELKNIGVSLNEDSKKINSKECIDILDEIEKSNIRFDFESQKLFLSIPQVMFKNNVRGYIPPEKWDNGINAFLLNYNFTGRNSKNFKDNINNNNYFLNLNPGINVGSWRLRNESTWMYASGENNQNKWRNIRTYVQKPIIPLKAELTVGDSFSSGIIFDSLGFRGAKLESDDNMLPDSMRGFAPTIKGIANSNAIVTVKQNGFVIYQISVPPGAFEIKDLYATSSSGNLDVVIKENNGEITQFVVPYSNVPILQREGRLKYEFIGGEFRSGSDFQDKPNFGQLNLIYGLPYNLTLYGGSQFSNNYQAYAIGLGGNLGNLGAISADVIQANSILPNDEHKKGQSFRLLYAKSINSTGTNFQIMGYRYSTQGYYTLNEVSYNKMEGREIITSDGIIRDNESLSNYYNLNYSKKGRFQVNINQQVTDNSSLYLLGSYQNYWRTTETEQLWQIGYNGNIKQINYSLNFSKSKSPGMSGDNKNIAFNISIPINDLFNQNRVNDLNASRNSMYAVYSMNRSNDNVWVQQAGLTGTLLEDNNLNYNIQQGYAHNGGGYSGMVYANYKGKYANLGSGYNYNNDWHELNYNLNGGVVAHSGGITLSQPLGDTNILIKANDANNIRVENANGILTNNKGYAVLPYASIYKNNRVSLDINSLGENIELENAIMNVIPTKGALVQANFKTNIGYRAIVNLKKKNGAIIPFGAMVIDESRSVSGIVGDNGNVFISGLAPIGKLKAKWGRMEDQQCTFDYEINDKSSKEKGIYFISSTCQSDK</sequence>
<comment type="subcellular location">
    <subcellularLocation>
        <location evidence="1">Cell outer membrane</location>
        <topology evidence="1">Multi-pass membrane protein</topology>
    </subcellularLocation>
</comment>
<keyword evidence="6" id="KW-0812">Transmembrane</keyword>
<dbReference type="GO" id="GO:0009279">
    <property type="term" value="C:cell outer membrane"/>
    <property type="evidence" value="ECO:0007669"/>
    <property type="project" value="UniProtKB-SubCell"/>
</dbReference>
<keyword evidence="7" id="KW-0732">Signal</keyword>
<dbReference type="Proteomes" id="UP000183920">
    <property type="component" value="Unassembled WGS sequence"/>
</dbReference>
<dbReference type="InterPro" id="IPR037224">
    <property type="entry name" value="PapC_N_sf"/>
</dbReference>
<protein>
    <submittedName>
        <fullName evidence="12">Outer membrane usher protein FimD</fullName>
    </submittedName>
</protein>
<dbReference type="EMBL" id="CVRY01000004">
    <property type="protein sequence ID" value="CRL62911.1"/>
    <property type="molecule type" value="Genomic_DNA"/>
</dbReference>
<dbReference type="FunFam" id="2.60.40.3110:FF:000001">
    <property type="entry name" value="Putative fimbrial outer membrane usher"/>
    <property type="match status" value="1"/>
</dbReference>
<keyword evidence="3" id="KW-0813">Transport</keyword>
<evidence type="ECO:0000256" key="7">
    <source>
        <dbReference type="ARBA" id="ARBA00022729"/>
    </source>
</evidence>
<accession>A0A0G4QBA1</accession>
<keyword evidence="9" id="KW-0998">Cell outer membrane</keyword>
<evidence type="ECO:0000256" key="5">
    <source>
        <dbReference type="ARBA" id="ARBA00022558"/>
    </source>
</evidence>
<evidence type="ECO:0000256" key="3">
    <source>
        <dbReference type="ARBA" id="ARBA00022448"/>
    </source>
</evidence>
<organism evidence="12 13">
    <name type="scientific">Proteus penneri</name>
    <dbReference type="NCBI Taxonomy" id="102862"/>
    <lineage>
        <taxon>Bacteria</taxon>
        <taxon>Pseudomonadati</taxon>
        <taxon>Pseudomonadota</taxon>
        <taxon>Gammaproteobacteria</taxon>
        <taxon>Enterobacterales</taxon>
        <taxon>Morganellaceae</taxon>
        <taxon>Proteus</taxon>
    </lineage>
</organism>
<dbReference type="Pfam" id="PF00577">
    <property type="entry name" value="Usher"/>
    <property type="match status" value="1"/>
</dbReference>
<dbReference type="AlphaFoldDB" id="A0A0G4QBA1"/>
<evidence type="ECO:0000256" key="8">
    <source>
        <dbReference type="ARBA" id="ARBA00023136"/>
    </source>
</evidence>
<keyword evidence="4" id="KW-1134">Transmembrane beta strand</keyword>
<dbReference type="InterPro" id="IPR043142">
    <property type="entry name" value="PapC-like_C_sf"/>
</dbReference>
<evidence type="ECO:0000259" key="11">
    <source>
        <dbReference type="Pfam" id="PF13954"/>
    </source>
</evidence>
<reference evidence="13" key="1">
    <citation type="submission" date="2015-06" db="EMBL/GenBank/DDBJ databases">
        <authorList>
            <person name="Urmite Genomes"/>
        </authorList>
    </citation>
    <scope>NUCLEOTIDE SEQUENCE [LARGE SCALE GENOMIC DNA]</scope>
    <source>
        <strain evidence="13">CSUR P1867</strain>
    </source>
</reference>
<evidence type="ECO:0000256" key="2">
    <source>
        <dbReference type="ARBA" id="ARBA00008064"/>
    </source>
</evidence>
<feature type="domain" description="PapC N-terminal" evidence="11">
    <location>
        <begin position="29"/>
        <end position="173"/>
    </location>
</feature>
<dbReference type="PANTHER" id="PTHR30451">
    <property type="entry name" value="OUTER MEMBRANE USHER PROTEIN"/>
    <property type="match status" value="1"/>
</dbReference>
<dbReference type="NCBIfam" id="NF011740">
    <property type="entry name" value="PRK15193.1"/>
    <property type="match status" value="1"/>
</dbReference>
<dbReference type="Gene3D" id="2.60.40.2070">
    <property type="match status" value="1"/>
</dbReference>
<evidence type="ECO:0000256" key="4">
    <source>
        <dbReference type="ARBA" id="ARBA00022452"/>
    </source>
</evidence>
<gene>
    <name evidence="12" type="primary">fimD_4</name>
    <name evidence="12" type="ORF">BN1804_02211</name>
</gene>
<keyword evidence="8" id="KW-0472">Membrane</keyword>
<keyword evidence="5" id="KW-1029">Fimbrium biogenesis</keyword>
<proteinExistence type="inferred from homology"/>
<dbReference type="Gene3D" id="2.60.40.3110">
    <property type="match status" value="1"/>
</dbReference>
<dbReference type="InterPro" id="IPR025885">
    <property type="entry name" value="PapC_N"/>
</dbReference>
<dbReference type="FunFam" id="2.60.40.2610:FF:000001">
    <property type="entry name" value="Outer membrane fimbrial usher protein"/>
    <property type="match status" value="1"/>
</dbReference>
<name>A0A0G4QBA1_9GAMM</name>
<dbReference type="Pfam" id="PF13954">
    <property type="entry name" value="PapC_N"/>
    <property type="match status" value="1"/>
</dbReference>
<evidence type="ECO:0000256" key="1">
    <source>
        <dbReference type="ARBA" id="ARBA00004571"/>
    </source>
</evidence>
<dbReference type="Pfam" id="PF13953">
    <property type="entry name" value="PapC_C"/>
    <property type="match status" value="1"/>
</dbReference>
<dbReference type="InterPro" id="IPR025949">
    <property type="entry name" value="PapC-like_C"/>
</dbReference>
<feature type="domain" description="PapC-like C-terminal" evidence="10">
    <location>
        <begin position="780"/>
        <end position="842"/>
    </location>
</feature>
<evidence type="ECO:0000313" key="13">
    <source>
        <dbReference type="Proteomes" id="UP000183920"/>
    </source>
</evidence>